<name>A0A0P0CAD1_9BACT</name>
<dbReference type="OrthoDB" id="893738at2"/>
<keyword evidence="1" id="KW-0732">Signal</keyword>
<dbReference type="PATRIC" id="fig|512763.3.peg.1116"/>
<evidence type="ECO:0000313" key="4">
    <source>
        <dbReference type="Proteomes" id="UP000061382"/>
    </source>
</evidence>
<organism evidence="3 4">
    <name type="scientific">Rufibacter tibetensis</name>
    <dbReference type="NCBI Taxonomy" id="512763"/>
    <lineage>
        <taxon>Bacteria</taxon>
        <taxon>Pseudomonadati</taxon>
        <taxon>Bacteroidota</taxon>
        <taxon>Cytophagia</taxon>
        <taxon>Cytophagales</taxon>
        <taxon>Hymenobacteraceae</taxon>
        <taxon>Rufibacter</taxon>
    </lineage>
</organism>
<dbReference type="Pfam" id="PF13568">
    <property type="entry name" value="OMP_b-brl_2"/>
    <property type="match status" value="1"/>
</dbReference>
<accession>A0A0P0CAD1</accession>
<evidence type="ECO:0000259" key="2">
    <source>
        <dbReference type="Pfam" id="PF13568"/>
    </source>
</evidence>
<evidence type="ECO:0000313" key="3">
    <source>
        <dbReference type="EMBL" id="ALI98460.1"/>
    </source>
</evidence>
<proteinExistence type="predicted"/>
<feature type="domain" description="Outer membrane protein beta-barrel" evidence="2">
    <location>
        <begin position="20"/>
        <end position="196"/>
    </location>
</feature>
<feature type="chain" id="PRO_5006042490" description="Outer membrane protein beta-barrel domain-containing protein" evidence="1">
    <location>
        <begin position="21"/>
        <end position="221"/>
    </location>
</feature>
<sequence>MKNFIFSVVLCVGVSSLCSAQDTAGTTQVGILVGPNRTFLSRADNYFEPLEIESDIRGTAGLSVKHQFTSFFIKADLLYENKGDKVDYTSTNSRGYASGEYTLKFNYHYLSVPILLGINIKQTGFFVKAGPYVGWLLKQMTKTNQPGEFPSLEEDQTSRCRRFDVGVSGGIGYSRPISSVLNLSAEVRHNLGILNTTKSSNNIRTNSTNLLLGLHYNLAGK</sequence>
<gene>
    <name evidence="3" type="ORF">DC20_05045</name>
</gene>
<keyword evidence="4" id="KW-1185">Reference proteome</keyword>
<dbReference type="AlphaFoldDB" id="A0A0P0CAD1"/>
<feature type="signal peptide" evidence="1">
    <location>
        <begin position="1"/>
        <end position="20"/>
    </location>
</feature>
<dbReference type="RefSeq" id="WP_062542831.1">
    <property type="nucleotide sequence ID" value="NZ_CP012643.1"/>
</dbReference>
<dbReference type="Proteomes" id="UP000061382">
    <property type="component" value="Chromosome"/>
</dbReference>
<protein>
    <recommendedName>
        <fullName evidence="2">Outer membrane protein beta-barrel domain-containing protein</fullName>
    </recommendedName>
</protein>
<dbReference type="InterPro" id="IPR025665">
    <property type="entry name" value="Beta-barrel_OMP_2"/>
</dbReference>
<evidence type="ECO:0000256" key="1">
    <source>
        <dbReference type="SAM" id="SignalP"/>
    </source>
</evidence>
<dbReference type="EMBL" id="CP012643">
    <property type="protein sequence ID" value="ALI98460.1"/>
    <property type="molecule type" value="Genomic_DNA"/>
</dbReference>
<dbReference type="SUPFAM" id="SSF56925">
    <property type="entry name" value="OMPA-like"/>
    <property type="match status" value="1"/>
</dbReference>
<reference evidence="3 4" key="1">
    <citation type="submission" date="2015-08" db="EMBL/GenBank/DDBJ databases">
        <title>Complete genome sequence of Rufibacter tibetensis strain 1351t, a radiation-resistant bacterium from tibet plateau.</title>
        <authorList>
            <person name="Dai J."/>
        </authorList>
    </citation>
    <scope>NUCLEOTIDE SEQUENCE [LARGE SCALE GENOMIC DNA]</scope>
    <source>
        <strain evidence="3 4">1351</strain>
    </source>
</reference>
<dbReference type="STRING" id="512763.DC20_05045"/>
<dbReference type="KEGG" id="rti:DC20_05045"/>
<dbReference type="InterPro" id="IPR011250">
    <property type="entry name" value="OMP/PagP_B-barrel"/>
</dbReference>